<proteinExistence type="inferred from homology"/>
<feature type="transmembrane region" description="Helical" evidence="10">
    <location>
        <begin position="6"/>
        <end position="25"/>
    </location>
</feature>
<keyword evidence="6" id="KW-0769">Symport</keyword>
<feature type="transmembrane region" description="Helical" evidence="10">
    <location>
        <begin position="381"/>
        <end position="401"/>
    </location>
</feature>
<dbReference type="InterPro" id="IPR001734">
    <property type="entry name" value="Na/solute_symporter"/>
</dbReference>
<evidence type="ECO:0000256" key="2">
    <source>
        <dbReference type="ARBA" id="ARBA00006434"/>
    </source>
</evidence>
<evidence type="ECO:0000256" key="4">
    <source>
        <dbReference type="ARBA" id="ARBA00022475"/>
    </source>
</evidence>
<dbReference type="InterPro" id="IPR050277">
    <property type="entry name" value="Sodium:Solute_Symporter"/>
</dbReference>
<name>A0ABP9ZV55_9GAMM</name>
<keyword evidence="5 10" id="KW-0812">Transmembrane</keyword>
<comment type="subcellular location">
    <subcellularLocation>
        <location evidence="1">Cell membrane</location>
        <topology evidence="1">Multi-pass membrane protein</topology>
    </subcellularLocation>
</comment>
<evidence type="ECO:0000256" key="8">
    <source>
        <dbReference type="ARBA" id="ARBA00023136"/>
    </source>
</evidence>
<gene>
    <name evidence="11" type="primary">actP</name>
    <name evidence="11" type="ORF">NBRC116585_01340</name>
</gene>
<feature type="transmembrane region" description="Helical" evidence="10">
    <location>
        <begin position="474"/>
        <end position="494"/>
    </location>
</feature>
<keyword evidence="7 10" id="KW-1133">Transmembrane helix</keyword>
<dbReference type="InterPro" id="IPR038377">
    <property type="entry name" value="Na/Glc_symporter_sf"/>
</dbReference>
<evidence type="ECO:0000256" key="6">
    <source>
        <dbReference type="ARBA" id="ARBA00022847"/>
    </source>
</evidence>
<dbReference type="Pfam" id="PF00474">
    <property type="entry name" value="SSF"/>
    <property type="match status" value="1"/>
</dbReference>
<comment type="similarity">
    <text evidence="2 9">Belongs to the sodium:solute symporter (SSF) (TC 2.A.21) family.</text>
</comment>
<feature type="transmembrane region" description="Helical" evidence="10">
    <location>
        <begin position="46"/>
        <end position="69"/>
    </location>
</feature>
<dbReference type="PROSITE" id="PS50283">
    <property type="entry name" value="NA_SOLUT_SYMP_3"/>
    <property type="match status" value="1"/>
</dbReference>
<accession>A0ABP9ZV55</accession>
<feature type="transmembrane region" description="Helical" evidence="10">
    <location>
        <begin position="266"/>
        <end position="292"/>
    </location>
</feature>
<evidence type="ECO:0000256" key="9">
    <source>
        <dbReference type="RuleBase" id="RU362091"/>
    </source>
</evidence>
<evidence type="ECO:0000313" key="11">
    <source>
        <dbReference type="EMBL" id="GAA6144017.1"/>
    </source>
</evidence>
<feature type="transmembrane region" description="Helical" evidence="10">
    <location>
        <begin position="337"/>
        <end position="361"/>
    </location>
</feature>
<feature type="transmembrane region" description="Helical" evidence="10">
    <location>
        <begin position="180"/>
        <end position="206"/>
    </location>
</feature>
<feature type="transmembrane region" description="Helical" evidence="10">
    <location>
        <begin position="407"/>
        <end position="426"/>
    </location>
</feature>
<feature type="transmembrane region" description="Helical" evidence="10">
    <location>
        <begin position="226"/>
        <end position="246"/>
    </location>
</feature>
<keyword evidence="3" id="KW-0813">Transport</keyword>
<dbReference type="EMBL" id="BAABWH010000001">
    <property type="protein sequence ID" value="GAA6144017.1"/>
    <property type="molecule type" value="Genomic_DNA"/>
</dbReference>
<dbReference type="PANTHER" id="PTHR48086">
    <property type="entry name" value="SODIUM/PROLINE SYMPORTER-RELATED"/>
    <property type="match status" value="1"/>
</dbReference>
<keyword evidence="8 10" id="KW-0472">Membrane</keyword>
<feature type="transmembrane region" description="Helical" evidence="10">
    <location>
        <begin position="75"/>
        <end position="94"/>
    </location>
</feature>
<reference evidence="11 12" key="1">
    <citation type="submission" date="2024-04" db="EMBL/GenBank/DDBJ databases">
        <title>Draft genome sequence of Thalassolituus maritimus NBRC 116585.</title>
        <authorList>
            <person name="Miyakawa T."/>
            <person name="Kusuya Y."/>
            <person name="Miura T."/>
        </authorList>
    </citation>
    <scope>NUCLEOTIDE SEQUENCE [LARGE SCALE GENOMIC DNA]</scope>
    <source>
        <strain evidence="11 12">5NW40-0001</strain>
    </source>
</reference>
<evidence type="ECO:0000256" key="1">
    <source>
        <dbReference type="ARBA" id="ARBA00004651"/>
    </source>
</evidence>
<dbReference type="RefSeq" id="WP_353292966.1">
    <property type="nucleotide sequence ID" value="NZ_BAABWH010000001.1"/>
</dbReference>
<comment type="caution">
    <text evidence="11">The sequence shown here is derived from an EMBL/GenBank/DDBJ whole genome shotgun (WGS) entry which is preliminary data.</text>
</comment>
<keyword evidence="4" id="KW-1003">Cell membrane</keyword>
<feature type="transmembrane region" description="Helical" evidence="10">
    <location>
        <begin position="146"/>
        <end position="168"/>
    </location>
</feature>
<organism evidence="11 12">
    <name type="scientific">Thalassolituus maritimus</name>
    <dbReference type="NCBI Taxonomy" id="484498"/>
    <lineage>
        <taxon>Bacteria</taxon>
        <taxon>Pseudomonadati</taxon>
        <taxon>Pseudomonadota</taxon>
        <taxon>Gammaproteobacteria</taxon>
        <taxon>Oceanospirillales</taxon>
        <taxon>Oceanospirillaceae</taxon>
        <taxon>Thalassolituus</taxon>
    </lineage>
</organism>
<dbReference type="PANTHER" id="PTHR48086:SF6">
    <property type="entry name" value="CATION_ACETATE SYMPORTER ACTP"/>
    <property type="match status" value="1"/>
</dbReference>
<sequence length="509" mass="54911">MTWSQQAIYFMAAAVPLFILLIWSARRIRTAAEFYAAGPQYGGFRNGLAMTGDYLSAASFLGITGAILVSGYDGVLYAVGFFAGWPLILILLADKLRSVGRFTLADVLRERFSEPGVVVVATLGYFPVVVMYLAAQMAAIAWLLNYLFGLSFSFSLGMLSITAMLTALTGQMIFSARVQIVKAVLILGLMLALIILACAHIPSGLVDVFVLELRTEPFTYDTTNRANSPLSLLSLGLALILGPIGLPHIMSRFFSVADEERARMSVFYATGFIGLFYVVIIVLGFLTLAVLADLQVLPGYPGQLVPELSVAKDTLASENLALIYMAHLVGGNVLSGVTAAVLAVVLFSVMTSLILTGSSAFSHDWYAQKKNSEQQIFSEKVLHRLAGALTVLSAACVASIFQYENVAYIVGLAFAFSASVNVPLLVGALYSEKLTGRAALWGGCAGLLACCLAVLTGPVVWVDWLGFTEAIFPWRHPALFTLTVTLSVMLLVSWREQKSQRQQDAEQSI</sequence>
<dbReference type="CDD" id="cd11480">
    <property type="entry name" value="SLC5sbd_u4"/>
    <property type="match status" value="1"/>
</dbReference>
<evidence type="ECO:0000256" key="5">
    <source>
        <dbReference type="ARBA" id="ARBA00022692"/>
    </source>
</evidence>
<protein>
    <submittedName>
        <fullName evidence="11">Cation/acetate symporter ActP</fullName>
    </submittedName>
</protein>
<evidence type="ECO:0000256" key="3">
    <source>
        <dbReference type="ARBA" id="ARBA00022448"/>
    </source>
</evidence>
<evidence type="ECO:0000313" key="12">
    <source>
        <dbReference type="Proteomes" id="UP001481413"/>
    </source>
</evidence>
<keyword evidence="12" id="KW-1185">Reference proteome</keyword>
<evidence type="ECO:0000256" key="7">
    <source>
        <dbReference type="ARBA" id="ARBA00022989"/>
    </source>
</evidence>
<dbReference type="Gene3D" id="1.20.1730.10">
    <property type="entry name" value="Sodium/glucose cotransporter"/>
    <property type="match status" value="1"/>
</dbReference>
<evidence type="ECO:0000256" key="10">
    <source>
        <dbReference type="SAM" id="Phobius"/>
    </source>
</evidence>
<feature type="transmembrane region" description="Helical" evidence="10">
    <location>
        <begin position="115"/>
        <end position="134"/>
    </location>
</feature>
<feature type="transmembrane region" description="Helical" evidence="10">
    <location>
        <begin position="438"/>
        <end position="462"/>
    </location>
</feature>
<dbReference type="Proteomes" id="UP001481413">
    <property type="component" value="Unassembled WGS sequence"/>
</dbReference>